<evidence type="ECO:0000313" key="1">
    <source>
        <dbReference type="EMBL" id="KIN95849.1"/>
    </source>
</evidence>
<dbReference type="InParanoid" id="A0A0C3N4A3"/>
<reference evidence="2" key="2">
    <citation type="submission" date="2015-01" db="EMBL/GenBank/DDBJ databases">
        <title>Evolutionary Origins and Diversification of the Mycorrhizal Mutualists.</title>
        <authorList>
            <consortium name="DOE Joint Genome Institute"/>
            <consortium name="Mycorrhizal Genomics Consortium"/>
            <person name="Kohler A."/>
            <person name="Kuo A."/>
            <person name="Nagy L.G."/>
            <person name="Floudas D."/>
            <person name="Copeland A."/>
            <person name="Barry K.W."/>
            <person name="Cichocki N."/>
            <person name="Veneault-Fourrey C."/>
            <person name="LaButti K."/>
            <person name="Lindquist E.A."/>
            <person name="Lipzen A."/>
            <person name="Lundell T."/>
            <person name="Morin E."/>
            <person name="Murat C."/>
            <person name="Riley R."/>
            <person name="Ohm R."/>
            <person name="Sun H."/>
            <person name="Tunlid A."/>
            <person name="Henrissat B."/>
            <person name="Grigoriev I.V."/>
            <person name="Hibbett D.S."/>
            <person name="Martin F."/>
        </authorList>
    </citation>
    <scope>NUCLEOTIDE SEQUENCE [LARGE SCALE GENOMIC DNA]</scope>
    <source>
        <strain evidence="2">Marx 270</strain>
    </source>
</reference>
<organism evidence="1 2">
    <name type="scientific">Pisolithus tinctorius Marx 270</name>
    <dbReference type="NCBI Taxonomy" id="870435"/>
    <lineage>
        <taxon>Eukaryota</taxon>
        <taxon>Fungi</taxon>
        <taxon>Dikarya</taxon>
        <taxon>Basidiomycota</taxon>
        <taxon>Agaricomycotina</taxon>
        <taxon>Agaricomycetes</taxon>
        <taxon>Agaricomycetidae</taxon>
        <taxon>Boletales</taxon>
        <taxon>Sclerodermatineae</taxon>
        <taxon>Pisolithaceae</taxon>
        <taxon>Pisolithus</taxon>
    </lineage>
</organism>
<keyword evidence="2" id="KW-1185">Reference proteome</keyword>
<protein>
    <submittedName>
        <fullName evidence="1">Uncharacterized protein</fullName>
    </submittedName>
</protein>
<evidence type="ECO:0000313" key="2">
    <source>
        <dbReference type="Proteomes" id="UP000054217"/>
    </source>
</evidence>
<dbReference type="EMBL" id="KN832059">
    <property type="protein sequence ID" value="KIN95849.1"/>
    <property type="molecule type" value="Genomic_DNA"/>
</dbReference>
<dbReference type="Proteomes" id="UP000054217">
    <property type="component" value="Unassembled WGS sequence"/>
</dbReference>
<dbReference type="AlphaFoldDB" id="A0A0C3N4A3"/>
<reference evidence="1 2" key="1">
    <citation type="submission" date="2014-04" db="EMBL/GenBank/DDBJ databases">
        <authorList>
            <consortium name="DOE Joint Genome Institute"/>
            <person name="Kuo A."/>
            <person name="Kohler A."/>
            <person name="Costa M.D."/>
            <person name="Nagy L.G."/>
            <person name="Floudas D."/>
            <person name="Copeland A."/>
            <person name="Barry K.W."/>
            <person name="Cichocki N."/>
            <person name="Veneault-Fourrey C."/>
            <person name="LaButti K."/>
            <person name="Lindquist E.A."/>
            <person name="Lipzen A."/>
            <person name="Lundell T."/>
            <person name="Morin E."/>
            <person name="Murat C."/>
            <person name="Sun H."/>
            <person name="Tunlid A."/>
            <person name="Henrissat B."/>
            <person name="Grigoriev I.V."/>
            <person name="Hibbett D.S."/>
            <person name="Martin F."/>
            <person name="Nordberg H.P."/>
            <person name="Cantor M.N."/>
            <person name="Hua S.X."/>
        </authorList>
    </citation>
    <scope>NUCLEOTIDE SEQUENCE [LARGE SCALE GENOMIC DNA]</scope>
    <source>
        <strain evidence="1 2">Marx 270</strain>
    </source>
</reference>
<dbReference type="HOGENOM" id="CLU_1759551_0_0_1"/>
<name>A0A0C3N4A3_PISTI</name>
<proteinExistence type="predicted"/>
<sequence>MSTTPLVCDTGPSKWAHDDDDDDIVEVVESRTHGKGKTSGRSAVSNKTATDLSQALATVRAEAVAAHAANLQLQVRIEQLAEALAEHGIKIVPRLMCGKTHCSGPFCVVAKQGTAKDFCPLSMELAPNRLQYGRVCGVLPDLSSLCDF</sequence>
<accession>A0A0C3N4A3</accession>
<gene>
    <name evidence="1" type="ORF">M404DRAFT_33814</name>
</gene>